<keyword evidence="2" id="KW-1185">Reference proteome</keyword>
<dbReference type="Proteomes" id="UP000799436">
    <property type="component" value="Unassembled WGS sequence"/>
</dbReference>
<reference evidence="1" key="1">
    <citation type="journal article" date="2020" name="Stud. Mycol.">
        <title>101 Dothideomycetes genomes: a test case for predicting lifestyles and emergence of pathogens.</title>
        <authorList>
            <person name="Haridas S."/>
            <person name="Albert R."/>
            <person name="Binder M."/>
            <person name="Bloem J."/>
            <person name="Labutti K."/>
            <person name="Salamov A."/>
            <person name="Andreopoulos B."/>
            <person name="Baker S."/>
            <person name="Barry K."/>
            <person name="Bills G."/>
            <person name="Bluhm B."/>
            <person name="Cannon C."/>
            <person name="Castanera R."/>
            <person name="Culley D."/>
            <person name="Daum C."/>
            <person name="Ezra D."/>
            <person name="Gonzalez J."/>
            <person name="Henrissat B."/>
            <person name="Kuo A."/>
            <person name="Liang C."/>
            <person name="Lipzen A."/>
            <person name="Lutzoni F."/>
            <person name="Magnuson J."/>
            <person name="Mondo S."/>
            <person name="Nolan M."/>
            <person name="Ohm R."/>
            <person name="Pangilinan J."/>
            <person name="Park H.-J."/>
            <person name="Ramirez L."/>
            <person name="Alfaro M."/>
            <person name="Sun H."/>
            <person name="Tritt A."/>
            <person name="Yoshinaga Y."/>
            <person name="Zwiers L.-H."/>
            <person name="Turgeon B."/>
            <person name="Goodwin S."/>
            <person name="Spatafora J."/>
            <person name="Crous P."/>
            <person name="Grigoriev I."/>
        </authorList>
    </citation>
    <scope>NUCLEOTIDE SEQUENCE</scope>
    <source>
        <strain evidence="1">CBS 116005</strain>
    </source>
</reference>
<evidence type="ECO:0000313" key="2">
    <source>
        <dbReference type="Proteomes" id="UP000799436"/>
    </source>
</evidence>
<dbReference type="EMBL" id="ML995817">
    <property type="protein sequence ID" value="KAF2771857.1"/>
    <property type="molecule type" value="Genomic_DNA"/>
</dbReference>
<evidence type="ECO:0000313" key="1">
    <source>
        <dbReference type="EMBL" id="KAF2771857.1"/>
    </source>
</evidence>
<organism evidence="1 2">
    <name type="scientific">Teratosphaeria nubilosa</name>
    <dbReference type="NCBI Taxonomy" id="161662"/>
    <lineage>
        <taxon>Eukaryota</taxon>
        <taxon>Fungi</taxon>
        <taxon>Dikarya</taxon>
        <taxon>Ascomycota</taxon>
        <taxon>Pezizomycotina</taxon>
        <taxon>Dothideomycetes</taxon>
        <taxon>Dothideomycetidae</taxon>
        <taxon>Mycosphaerellales</taxon>
        <taxon>Teratosphaeriaceae</taxon>
        <taxon>Teratosphaeria</taxon>
    </lineage>
</organism>
<gene>
    <name evidence="1" type="ORF">EJ03DRAFT_10251</name>
</gene>
<name>A0A6G1LG39_9PEZI</name>
<dbReference type="AlphaFoldDB" id="A0A6G1LG39"/>
<protein>
    <submittedName>
        <fullName evidence="1">Uncharacterized protein</fullName>
    </submittedName>
</protein>
<accession>A0A6G1LG39</accession>
<sequence length="105" mass="11831">MLKVHTVSYLAFALCTYTSLCFAHCGLIAGRSSALGRHTWGGKQTIFFELWCMCSGSTVQSKHEVADAKEKTEVLYSRTSPFLTHETSPRRHHSLRRITAHLFVS</sequence>
<proteinExistence type="predicted"/>